<accession>A0A2T0RN69</accession>
<gene>
    <name evidence="7" type="ORF">CLV78_106117</name>
</gene>
<keyword evidence="8" id="KW-1185">Reference proteome</keyword>
<dbReference type="InterPro" id="IPR008972">
    <property type="entry name" value="Cupredoxin"/>
</dbReference>
<dbReference type="PROSITE" id="PS00080">
    <property type="entry name" value="MULTICOPPER_OXIDASE2"/>
    <property type="match status" value="1"/>
</dbReference>
<dbReference type="PANTHER" id="PTHR11709">
    <property type="entry name" value="MULTI-COPPER OXIDASE"/>
    <property type="match status" value="1"/>
</dbReference>
<protein>
    <submittedName>
        <fullName evidence="7">FtsP/CotA-like multicopper oxidase with cupredoxin domain</fullName>
    </submittedName>
</protein>
<dbReference type="InterPro" id="IPR001117">
    <property type="entry name" value="Cu-oxidase_2nd"/>
</dbReference>
<evidence type="ECO:0000313" key="8">
    <source>
        <dbReference type="Proteomes" id="UP000239480"/>
    </source>
</evidence>
<organism evidence="7 8">
    <name type="scientific">Aliiruegeria haliotis</name>
    <dbReference type="NCBI Taxonomy" id="1280846"/>
    <lineage>
        <taxon>Bacteria</taxon>
        <taxon>Pseudomonadati</taxon>
        <taxon>Pseudomonadota</taxon>
        <taxon>Alphaproteobacteria</taxon>
        <taxon>Rhodobacterales</taxon>
        <taxon>Roseobacteraceae</taxon>
        <taxon>Aliiruegeria</taxon>
    </lineage>
</organism>
<evidence type="ECO:0000256" key="1">
    <source>
        <dbReference type="ARBA" id="ARBA00022723"/>
    </source>
</evidence>
<feature type="domain" description="Plastocyanin-like" evidence="6">
    <location>
        <begin position="41"/>
        <end position="152"/>
    </location>
</feature>
<dbReference type="InterPro" id="IPR011707">
    <property type="entry name" value="Cu-oxidase-like_N"/>
</dbReference>
<proteinExistence type="predicted"/>
<dbReference type="GO" id="GO:0005507">
    <property type="term" value="F:copper ion binding"/>
    <property type="evidence" value="ECO:0007669"/>
    <property type="project" value="InterPro"/>
</dbReference>
<dbReference type="InterPro" id="IPR033138">
    <property type="entry name" value="Cu_oxidase_CS"/>
</dbReference>
<evidence type="ECO:0000259" key="6">
    <source>
        <dbReference type="Pfam" id="PF07732"/>
    </source>
</evidence>
<dbReference type="CDD" id="cd13861">
    <property type="entry name" value="CuRO_1_CumA_like"/>
    <property type="match status" value="1"/>
</dbReference>
<dbReference type="Gene3D" id="2.60.40.420">
    <property type="entry name" value="Cupredoxins - blue copper proteins"/>
    <property type="match status" value="3"/>
</dbReference>
<dbReference type="GO" id="GO:0016491">
    <property type="term" value="F:oxidoreductase activity"/>
    <property type="evidence" value="ECO:0007669"/>
    <property type="project" value="UniProtKB-KW"/>
</dbReference>
<feature type="signal peptide" evidence="3">
    <location>
        <begin position="1"/>
        <end position="23"/>
    </location>
</feature>
<name>A0A2T0RN69_9RHOB</name>
<dbReference type="RefSeq" id="WP_211301000.1">
    <property type="nucleotide sequence ID" value="NZ_PVTD01000006.1"/>
</dbReference>
<dbReference type="InterPro" id="IPR011706">
    <property type="entry name" value="Cu-oxidase_C"/>
</dbReference>
<dbReference type="AlphaFoldDB" id="A0A2T0RN69"/>
<dbReference type="Proteomes" id="UP000239480">
    <property type="component" value="Unassembled WGS sequence"/>
</dbReference>
<sequence>MISRRSMLSGTAALLTAPLVSHRAMSSDAPVEALVAAPARVQIAPEGYPQTEVWSYGGTVPGAEIRARQGDRLRRRLVNSLSEPTSVHWHGIRIDNAMDGVPGVTQKAVPPGGTFLCDFDLPDAGTYWYHSHNQSYEQVARGLQGPLIIEEADGPDVDREEVLVLDDFRLDPETGGIVGFANMHDFSHGGRIGNIAVTNGVFNKTLAVKQNERLRLRLINSANARIFDLRLQGLTGWIVALDGMPLERPQPVPDRLLLAPAQRADLIVDVTAEDGGEAHLVRFDREEAFSQVLFDVKGRASTATRPAPAALPPNPDMAITGLHDALQSTLRMEGGAMRGFQSARMDGREVGFREAAQAMNFWALNGVVGMPDAPLLTADRGQTVRVAMQNDTAFPHGMHLHGHHFREVLADGSLGPMRDTLLMFADERREIAFVAHNPGDWVFHCHMLSHAASGMMTRIKVLA</sequence>
<evidence type="ECO:0000256" key="2">
    <source>
        <dbReference type="ARBA" id="ARBA00023002"/>
    </source>
</evidence>
<evidence type="ECO:0000256" key="3">
    <source>
        <dbReference type="SAM" id="SignalP"/>
    </source>
</evidence>
<evidence type="ECO:0000259" key="5">
    <source>
        <dbReference type="Pfam" id="PF07731"/>
    </source>
</evidence>
<dbReference type="EMBL" id="PVTD01000006">
    <property type="protein sequence ID" value="PRY22577.1"/>
    <property type="molecule type" value="Genomic_DNA"/>
</dbReference>
<reference evidence="7 8" key="1">
    <citation type="submission" date="2018-03" db="EMBL/GenBank/DDBJ databases">
        <title>Genomic Encyclopedia of Archaeal and Bacterial Type Strains, Phase II (KMG-II): from individual species to whole genera.</title>
        <authorList>
            <person name="Goeker M."/>
        </authorList>
    </citation>
    <scope>NUCLEOTIDE SEQUENCE [LARGE SCALE GENOMIC DNA]</scope>
    <source>
        <strain evidence="7 8">DSM 29328</strain>
    </source>
</reference>
<keyword evidence="3" id="KW-0732">Signal</keyword>
<evidence type="ECO:0000313" key="7">
    <source>
        <dbReference type="EMBL" id="PRY22577.1"/>
    </source>
</evidence>
<keyword evidence="2" id="KW-0560">Oxidoreductase</keyword>
<feature type="domain" description="Plastocyanin-like" evidence="5">
    <location>
        <begin position="357"/>
        <end position="461"/>
    </location>
</feature>
<comment type="caution">
    <text evidence="7">The sequence shown here is derived from an EMBL/GenBank/DDBJ whole genome shotgun (WGS) entry which is preliminary data.</text>
</comment>
<dbReference type="InterPro" id="IPR045087">
    <property type="entry name" value="Cu-oxidase_fam"/>
</dbReference>
<feature type="chain" id="PRO_5015491505" evidence="3">
    <location>
        <begin position="24"/>
        <end position="463"/>
    </location>
</feature>
<dbReference type="Pfam" id="PF00394">
    <property type="entry name" value="Cu-oxidase"/>
    <property type="match status" value="1"/>
</dbReference>
<dbReference type="Pfam" id="PF07731">
    <property type="entry name" value="Cu-oxidase_2"/>
    <property type="match status" value="1"/>
</dbReference>
<feature type="domain" description="Plastocyanin-like" evidence="4">
    <location>
        <begin position="199"/>
        <end position="273"/>
    </location>
</feature>
<evidence type="ECO:0000259" key="4">
    <source>
        <dbReference type="Pfam" id="PF00394"/>
    </source>
</evidence>
<dbReference type="PROSITE" id="PS00079">
    <property type="entry name" value="MULTICOPPER_OXIDASE1"/>
    <property type="match status" value="1"/>
</dbReference>
<dbReference type="InterPro" id="IPR002355">
    <property type="entry name" value="Cu_oxidase_Cu_BS"/>
</dbReference>
<dbReference type="Pfam" id="PF07732">
    <property type="entry name" value="Cu-oxidase_3"/>
    <property type="match status" value="1"/>
</dbReference>
<keyword evidence="1" id="KW-0479">Metal-binding</keyword>
<dbReference type="SUPFAM" id="SSF49503">
    <property type="entry name" value="Cupredoxins"/>
    <property type="match status" value="3"/>
</dbReference>